<feature type="transmembrane region" description="Helical" evidence="2">
    <location>
        <begin position="258"/>
        <end position="280"/>
    </location>
</feature>
<feature type="transmembrane region" description="Helical" evidence="2">
    <location>
        <begin position="403"/>
        <end position="424"/>
    </location>
</feature>
<feature type="transmembrane region" description="Helical" evidence="2">
    <location>
        <begin position="374"/>
        <end position="396"/>
    </location>
</feature>
<dbReference type="Pfam" id="PF01554">
    <property type="entry name" value="MatE"/>
    <property type="match status" value="2"/>
</dbReference>
<keyword evidence="4" id="KW-1185">Reference proteome</keyword>
<accession>A0ABY5DLP6</accession>
<dbReference type="PANTHER" id="PTHR43298">
    <property type="entry name" value="MULTIDRUG RESISTANCE PROTEIN NORM-RELATED"/>
    <property type="match status" value="1"/>
</dbReference>
<gene>
    <name evidence="3" type="ORF">MMH89_00700</name>
</gene>
<organism evidence="3 4">
    <name type="scientific">Candidatus Comchoanobacter bicostacola</name>
    <dbReference type="NCBI Taxonomy" id="2919598"/>
    <lineage>
        <taxon>Bacteria</taxon>
        <taxon>Pseudomonadati</taxon>
        <taxon>Pseudomonadota</taxon>
        <taxon>Gammaproteobacteria</taxon>
        <taxon>Candidatus Comchoanobacterales</taxon>
        <taxon>Candidatus Comchoanobacteraceae</taxon>
        <taxon>Candidatus Comchoanobacter</taxon>
    </lineage>
</organism>
<evidence type="ECO:0000256" key="1">
    <source>
        <dbReference type="ARBA" id="ARBA00022448"/>
    </source>
</evidence>
<dbReference type="InterPro" id="IPR050222">
    <property type="entry name" value="MATE_MdtK"/>
</dbReference>
<protein>
    <submittedName>
        <fullName evidence="3">MATE family efflux transporter</fullName>
    </submittedName>
</protein>
<evidence type="ECO:0000313" key="4">
    <source>
        <dbReference type="Proteomes" id="UP001055955"/>
    </source>
</evidence>
<proteinExistence type="predicted"/>
<keyword evidence="2" id="KW-0812">Transmembrane</keyword>
<name>A0ABY5DLP6_9GAMM</name>
<dbReference type="EMBL" id="CP092900">
    <property type="protein sequence ID" value="UTC24682.1"/>
    <property type="molecule type" value="Genomic_DNA"/>
</dbReference>
<feature type="transmembrane region" description="Helical" evidence="2">
    <location>
        <begin position="48"/>
        <end position="67"/>
    </location>
</feature>
<evidence type="ECO:0000256" key="2">
    <source>
        <dbReference type="SAM" id="Phobius"/>
    </source>
</evidence>
<feature type="transmembrane region" description="Helical" evidence="2">
    <location>
        <begin position="163"/>
        <end position="182"/>
    </location>
</feature>
<keyword evidence="2" id="KW-1133">Transmembrane helix</keyword>
<keyword evidence="2" id="KW-0472">Membrane</keyword>
<feature type="transmembrane region" description="Helical" evidence="2">
    <location>
        <begin position="430"/>
        <end position="449"/>
    </location>
</feature>
<feature type="transmembrane region" description="Helical" evidence="2">
    <location>
        <begin position="88"/>
        <end position="110"/>
    </location>
</feature>
<reference evidence="3 4" key="1">
    <citation type="journal article" date="2022" name="Nat. Microbiol.">
        <title>The microbiome of a bacterivorous marine choanoflagellate contains a resource-demanding obligate bacterial associate.</title>
        <authorList>
            <person name="Needham D.M."/>
            <person name="Poirier C."/>
            <person name="Bachy C."/>
            <person name="George E.E."/>
            <person name="Wilken S."/>
            <person name="Yung C.C.M."/>
            <person name="Limardo A.J."/>
            <person name="Morando M."/>
            <person name="Sudek L."/>
            <person name="Malmstrom R.R."/>
            <person name="Keeling P.J."/>
            <person name="Santoro A.E."/>
            <person name="Worden A.Z."/>
        </authorList>
    </citation>
    <scope>NUCLEOTIDE SEQUENCE [LARGE SCALE GENOMIC DNA]</scope>
    <source>
        <strain evidence="3 4">Comchoano-1</strain>
    </source>
</reference>
<dbReference type="PANTHER" id="PTHR43298:SF2">
    <property type="entry name" value="FMN_FAD EXPORTER YEEO-RELATED"/>
    <property type="match status" value="1"/>
</dbReference>
<dbReference type="RefSeq" id="WP_258568467.1">
    <property type="nucleotide sequence ID" value="NZ_CP092900.1"/>
</dbReference>
<dbReference type="InterPro" id="IPR002528">
    <property type="entry name" value="MATE_fam"/>
</dbReference>
<sequence length="461" mass="50849">MADVFSQSPQAILKQMFLPMALGFMMLMLIDFTDVVIAQMISDHALAILSYCFPIIYFILAAGIGLNQGLTIVGSRVYVSDKDELWSYVWHTVCLAMLLTFALVLLVSLGLSMQWVDPNFIPYMNEISSFIYRIMFAIFPMFLLLILCALVQIQCRTHIIRDTLVIMLGATLLLHPLIALPLSTESLLNGIQPLLDLEFLNGSGKLIGLGLGLNGIAISKCIVTAVGIIFAAKNGLSGVAINDFKLSRSKFYRLGKNVFPAISIQLLIPIYLYALNLFVADYGILATAGFGLGYRIAMLIVVPVLAVLIALMVLISHYHEEKAYAALKTVLDMAIKKGCGIIFFILFITALVSSYLMSWFGITPEIAQVASSYLWLTVILTIFEYIVGVVVVLYQAMLQPAKALLMALTKTIIFPIPALFIANYFGSSIISIWFALLSAFSISGIIALYRLRQENKKWAAA</sequence>
<feature type="transmembrane region" description="Helical" evidence="2">
    <location>
        <begin position="130"/>
        <end position="151"/>
    </location>
</feature>
<feature type="transmembrane region" description="Helical" evidence="2">
    <location>
        <begin position="339"/>
        <end position="362"/>
    </location>
</feature>
<feature type="transmembrane region" description="Helical" evidence="2">
    <location>
        <begin position="206"/>
        <end position="232"/>
    </location>
</feature>
<evidence type="ECO:0000313" key="3">
    <source>
        <dbReference type="EMBL" id="UTC24682.1"/>
    </source>
</evidence>
<dbReference type="Proteomes" id="UP001055955">
    <property type="component" value="Chromosome"/>
</dbReference>
<keyword evidence="1" id="KW-0813">Transport</keyword>
<feature type="transmembrane region" description="Helical" evidence="2">
    <location>
        <begin position="292"/>
        <end position="318"/>
    </location>
</feature>